<name>A0A2P2MXE2_RHIMU</name>
<reference evidence="1" key="1">
    <citation type="submission" date="2018-02" db="EMBL/GenBank/DDBJ databases">
        <title>Rhizophora mucronata_Transcriptome.</title>
        <authorList>
            <person name="Meera S.P."/>
            <person name="Sreeshan A."/>
            <person name="Augustine A."/>
        </authorList>
    </citation>
    <scope>NUCLEOTIDE SEQUENCE</scope>
    <source>
        <tissue evidence="1">Leaf</tissue>
    </source>
</reference>
<evidence type="ECO:0000313" key="1">
    <source>
        <dbReference type="EMBL" id="MBX34894.1"/>
    </source>
</evidence>
<accession>A0A2P2MXE2</accession>
<organism evidence="1">
    <name type="scientific">Rhizophora mucronata</name>
    <name type="common">Asiatic mangrove</name>
    <dbReference type="NCBI Taxonomy" id="61149"/>
    <lineage>
        <taxon>Eukaryota</taxon>
        <taxon>Viridiplantae</taxon>
        <taxon>Streptophyta</taxon>
        <taxon>Embryophyta</taxon>
        <taxon>Tracheophyta</taxon>
        <taxon>Spermatophyta</taxon>
        <taxon>Magnoliopsida</taxon>
        <taxon>eudicotyledons</taxon>
        <taxon>Gunneridae</taxon>
        <taxon>Pentapetalae</taxon>
        <taxon>rosids</taxon>
        <taxon>fabids</taxon>
        <taxon>Malpighiales</taxon>
        <taxon>Rhizophoraceae</taxon>
        <taxon>Rhizophora</taxon>
    </lineage>
</organism>
<dbReference type="AlphaFoldDB" id="A0A2P2MXE2"/>
<dbReference type="EMBL" id="GGEC01054410">
    <property type="protein sequence ID" value="MBX34894.1"/>
    <property type="molecule type" value="Transcribed_RNA"/>
</dbReference>
<protein>
    <submittedName>
        <fullName evidence="1">Uncharacterized protein</fullName>
    </submittedName>
</protein>
<sequence>MSRASGGDWVDLILMIWLSFLNRSHLFHR</sequence>
<proteinExistence type="predicted"/>